<feature type="region of interest" description="Disordered" evidence="1">
    <location>
        <begin position="16"/>
        <end position="89"/>
    </location>
</feature>
<dbReference type="InterPro" id="IPR029526">
    <property type="entry name" value="PGBD"/>
</dbReference>
<reference evidence="4 5" key="1">
    <citation type="submission" date="2025-05" db="UniProtKB">
        <authorList>
            <consortium name="RefSeq"/>
        </authorList>
    </citation>
    <scope>IDENTIFICATION</scope>
    <source>
        <tissue evidence="4 5">Thorax and Abdomen</tissue>
    </source>
</reference>
<protein>
    <submittedName>
        <fullName evidence="4 5">Uncharacterized protein LOC124293648</fullName>
    </submittedName>
</protein>
<feature type="compositionally biased region" description="Acidic residues" evidence="1">
    <location>
        <begin position="45"/>
        <end position="61"/>
    </location>
</feature>
<dbReference type="Proteomes" id="UP000829291">
    <property type="component" value="Chromosome 3"/>
</dbReference>
<dbReference type="RefSeq" id="XP_046591279.1">
    <property type="nucleotide sequence ID" value="XM_046735323.1"/>
</dbReference>
<name>A0ABM3FTD2_NEOLC</name>
<proteinExistence type="predicted"/>
<dbReference type="Pfam" id="PF13843">
    <property type="entry name" value="DDE_Tnp_1_7"/>
    <property type="match status" value="1"/>
</dbReference>
<accession>A0ABM3FTD2</accession>
<organism evidence="3 5">
    <name type="scientific">Neodiprion lecontei</name>
    <name type="common">Redheaded pine sawfly</name>
    <dbReference type="NCBI Taxonomy" id="441921"/>
    <lineage>
        <taxon>Eukaryota</taxon>
        <taxon>Metazoa</taxon>
        <taxon>Ecdysozoa</taxon>
        <taxon>Arthropoda</taxon>
        <taxon>Hexapoda</taxon>
        <taxon>Insecta</taxon>
        <taxon>Pterygota</taxon>
        <taxon>Neoptera</taxon>
        <taxon>Endopterygota</taxon>
        <taxon>Hymenoptera</taxon>
        <taxon>Tenthredinoidea</taxon>
        <taxon>Diprionidae</taxon>
        <taxon>Diprioninae</taxon>
        <taxon>Neodiprion</taxon>
    </lineage>
</organism>
<dbReference type="PANTHER" id="PTHR46599:SF6">
    <property type="entry name" value="DUAL SPECIFICITY PHOSPHATASE 26"/>
    <property type="match status" value="1"/>
</dbReference>
<evidence type="ECO:0000256" key="1">
    <source>
        <dbReference type="SAM" id="MobiDB-lite"/>
    </source>
</evidence>
<feature type="domain" description="PiggyBac transposable element-derived protein" evidence="2">
    <location>
        <begin position="131"/>
        <end position="485"/>
    </location>
</feature>
<gene>
    <name evidence="4 5" type="primary">LOC124293648</name>
</gene>
<keyword evidence="3" id="KW-1185">Reference proteome</keyword>
<dbReference type="PANTHER" id="PTHR46599">
    <property type="entry name" value="PIGGYBAC TRANSPOSABLE ELEMENT-DERIVED PROTEIN 4"/>
    <property type="match status" value="1"/>
</dbReference>
<sequence length="595" mass="69004">MSHRYKLRSVAEVKKICEREETEEANDRLSSDEESDYIEEVTNSESEETVSDLETTDESESESASQQYWVQTGRKRQRPTTQTSCDGRIPSVIYGHDGYQWYSTACQKIRHQNHSTSFLPGPVGEAWNAKTPLEAWSLLLNDTILEKIVRHTNEEIIRYRNSVETEKNVNHVYSNVEMHELKAFIGILYFMGLQKTSSANVDDLWSAGYGSVIYRATMSIHRYHFLSRMIRFDDKNTRPQRREMDKFAPIRLVWEIFTSNCTKFYIPASYCTIDEQLVSFSGRCPFKVYNGLKPDKYGIKIVMVNDSHTFYMYSAEPYLGKVTTNPGESVSSYYLRKLSEPLHGTLRSLTCGKWFSSVEIFDKMLQDHSLMMVGTIKRNRRQIPDSFRKAGPVSSTKFAFDGTKTLVCYTLRKKKIVLVLSTFHQTVEIDKESQKPEIIKFYNSTKGGTDTFNQMCLEYTTARKTSRWPIRIWMAMLDQAAINAMVLYNFNGNNQLLARRQFLKTLGRALIEPHLRAKLRTVNLRPNLRLYIEEILDIEKPIVRTKCTPTPGKRARCAFCPRSNDRKSRTVCAICNRILCEEHRTLYCPLCSERD</sequence>
<evidence type="ECO:0000313" key="5">
    <source>
        <dbReference type="RefSeq" id="XP_046591279.1"/>
    </source>
</evidence>
<feature type="compositionally biased region" description="Basic and acidic residues" evidence="1">
    <location>
        <begin position="16"/>
        <end position="31"/>
    </location>
</feature>
<evidence type="ECO:0000313" key="4">
    <source>
        <dbReference type="RefSeq" id="XP_046591278.1"/>
    </source>
</evidence>
<dbReference type="GeneID" id="124293648"/>
<dbReference type="RefSeq" id="XP_046591278.1">
    <property type="nucleotide sequence ID" value="XM_046735322.1"/>
</dbReference>
<evidence type="ECO:0000259" key="2">
    <source>
        <dbReference type="Pfam" id="PF13843"/>
    </source>
</evidence>
<evidence type="ECO:0000313" key="3">
    <source>
        <dbReference type="Proteomes" id="UP000829291"/>
    </source>
</evidence>